<evidence type="ECO:0000256" key="6">
    <source>
        <dbReference type="ARBA" id="ARBA00048741"/>
    </source>
</evidence>
<evidence type="ECO:0000256" key="4">
    <source>
        <dbReference type="ARBA" id="ARBA00022741"/>
    </source>
</evidence>
<dbReference type="GO" id="GO:0004066">
    <property type="term" value="F:asparagine synthase (glutamine-hydrolyzing) activity"/>
    <property type="evidence" value="ECO:0007669"/>
    <property type="project" value="UniProtKB-EC"/>
</dbReference>
<evidence type="ECO:0000256" key="7">
    <source>
        <dbReference type="PIRSR" id="PIRSR001589-2"/>
    </source>
</evidence>
<comment type="pathway">
    <text evidence="1">Amino-acid biosynthesis; L-asparagine biosynthesis; L-asparagine from L-aspartate (L-Gln route): step 1/1.</text>
</comment>
<dbReference type="InterPro" id="IPR017932">
    <property type="entry name" value="GATase_2_dom"/>
</dbReference>
<dbReference type="EC" id="6.3.5.4" evidence="3"/>
<evidence type="ECO:0000313" key="10">
    <source>
        <dbReference type="EMBL" id="SPP99504.1"/>
    </source>
</evidence>
<dbReference type="InterPro" id="IPR006426">
    <property type="entry name" value="Asn_synth_AEB"/>
</dbReference>
<dbReference type="GO" id="GO:0005829">
    <property type="term" value="C:cytosol"/>
    <property type="evidence" value="ECO:0007669"/>
    <property type="project" value="TreeGrafter"/>
</dbReference>
<evidence type="ECO:0000259" key="9">
    <source>
        <dbReference type="PROSITE" id="PS51278"/>
    </source>
</evidence>
<evidence type="ECO:0000256" key="5">
    <source>
        <dbReference type="ARBA" id="ARBA00022840"/>
    </source>
</evidence>
<dbReference type="InterPro" id="IPR014729">
    <property type="entry name" value="Rossmann-like_a/b/a_fold"/>
</dbReference>
<proteinExistence type="inferred from homology"/>
<dbReference type="EMBL" id="OUUY01000001">
    <property type="protein sequence ID" value="SPP99504.1"/>
    <property type="molecule type" value="Genomic_DNA"/>
</dbReference>
<evidence type="ECO:0000256" key="3">
    <source>
        <dbReference type="ARBA" id="ARBA00012737"/>
    </source>
</evidence>
<dbReference type="PROSITE" id="PS51278">
    <property type="entry name" value="GATASE_TYPE_2"/>
    <property type="match status" value="1"/>
</dbReference>
<keyword evidence="10" id="KW-0436">Ligase</keyword>
<dbReference type="Pfam" id="PF13537">
    <property type="entry name" value="GATase_7"/>
    <property type="match status" value="1"/>
</dbReference>
<dbReference type="SUPFAM" id="SSF56235">
    <property type="entry name" value="N-terminal nucleophile aminohydrolases (Ntn hydrolases)"/>
    <property type="match status" value="1"/>
</dbReference>
<dbReference type="PANTHER" id="PTHR43284">
    <property type="entry name" value="ASPARAGINE SYNTHETASE (GLUTAMINE-HYDROLYZING)"/>
    <property type="match status" value="1"/>
</dbReference>
<gene>
    <name evidence="10" type="primary">asnB</name>
    <name evidence="10" type="ORF">NBG4_10038</name>
</gene>
<accession>A0A2U3QDM2</accession>
<keyword evidence="4 7" id="KW-0547">Nucleotide-binding</keyword>
<name>A0A2U3QDM2_9BACT</name>
<reference evidence="11" key="1">
    <citation type="submission" date="2018-03" db="EMBL/GenBank/DDBJ databases">
        <authorList>
            <person name="Zecchin S."/>
        </authorList>
    </citation>
    <scope>NUCLEOTIDE SEQUENCE [LARGE SCALE GENOMIC DNA]</scope>
</reference>
<feature type="binding site" evidence="7">
    <location>
        <position position="263"/>
    </location>
    <ligand>
        <name>ATP</name>
        <dbReference type="ChEBI" id="CHEBI:30616"/>
    </ligand>
</feature>
<dbReference type="Gene3D" id="3.40.50.620">
    <property type="entry name" value="HUPs"/>
    <property type="match status" value="1"/>
</dbReference>
<comment type="catalytic activity">
    <reaction evidence="6">
        <text>L-aspartate + L-glutamine + ATP + H2O = L-asparagine + L-glutamate + AMP + diphosphate + H(+)</text>
        <dbReference type="Rhea" id="RHEA:12228"/>
        <dbReference type="ChEBI" id="CHEBI:15377"/>
        <dbReference type="ChEBI" id="CHEBI:15378"/>
        <dbReference type="ChEBI" id="CHEBI:29985"/>
        <dbReference type="ChEBI" id="CHEBI:29991"/>
        <dbReference type="ChEBI" id="CHEBI:30616"/>
        <dbReference type="ChEBI" id="CHEBI:33019"/>
        <dbReference type="ChEBI" id="CHEBI:58048"/>
        <dbReference type="ChEBI" id="CHEBI:58359"/>
        <dbReference type="ChEBI" id="CHEBI:456215"/>
        <dbReference type="EC" id="6.3.5.4"/>
    </reaction>
</comment>
<organism evidence="10 11">
    <name type="scientific">Candidatus Sulfobium mesophilum</name>
    <dbReference type="NCBI Taxonomy" id="2016548"/>
    <lineage>
        <taxon>Bacteria</taxon>
        <taxon>Pseudomonadati</taxon>
        <taxon>Nitrospirota</taxon>
        <taxon>Nitrospiria</taxon>
        <taxon>Nitrospirales</taxon>
        <taxon>Nitrospiraceae</taxon>
        <taxon>Candidatus Sulfobium</taxon>
    </lineage>
</organism>
<dbReference type="Gene3D" id="3.60.20.10">
    <property type="entry name" value="Glutamine Phosphoribosylpyrophosphate, subunit 1, domain 1"/>
    <property type="match status" value="1"/>
</dbReference>
<dbReference type="OrthoDB" id="9763290at2"/>
<feature type="binding site" evidence="7">
    <location>
        <position position="290"/>
    </location>
    <ligand>
        <name>ATP</name>
        <dbReference type="ChEBI" id="CHEBI:30616"/>
    </ligand>
</feature>
<feature type="domain" description="Glutamine amidotransferase type-2" evidence="9">
    <location>
        <begin position="3"/>
        <end position="215"/>
    </location>
</feature>
<feature type="binding site" evidence="7">
    <location>
        <position position="101"/>
    </location>
    <ligand>
        <name>L-glutamine</name>
        <dbReference type="ChEBI" id="CHEBI:58359"/>
    </ligand>
</feature>
<dbReference type="GO" id="GO:0005524">
    <property type="term" value="F:ATP binding"/>
    <property type="evidence" value="ECO:0007669"/>
    <property type="project" value="UniProtKB-KW"/>
</dbReference>
<sequence length="660" mass="75023">MSQGIFGVVDFSRVIENPEELASRAGQFLSAGVQGGTAISLSRAAHYILGMKRNENGFFSRQTQVAECRNPEASCVIHGGIYNYEDLLKELSAANMSCNGDLDLALHLYRRHGAGFGKRLNGLFTIAVVDHREKAFFLLNDRFGLSHQVYWTVINGRLFFATHLKTLLAFPGVTREVDVEAMNLFLKYSYISSPWTIFKGIRKLPPGHLLRFNRGECQVEPYWDFVTPQGPALELHEAVDAYRSVLKKAVARRLGQNSDAGILLSGGLDSSANVALAAECATGKIKTFSIGFANAAFDERPYARTVASHFGTEHFEYAITGEEIEDLPQLVWNIEEPYFEFGLFLTYLGMATARKEVGAIIGGEGADQLFGTGGFAKGLPVALHFLFKKAGFLNAAKKAGAAFKTNYFYDHDNLAFKFRLLWNRATDLNDWYFYGYDEHELRFIHRNPLLAKVPRLFQPESLNGKAEFRDVFLDTQINQDLRHYVNENVMVKSGRMADALDLDLRESYLDADVTDFLVSLDYPLKRKGGLADHLRGRVQTKHLHRKAMEGLLPKEIMRKPKQGGFVPVMIFLNEKEKREKIYQRLVNSRIIKEYFRVDVLRNLFEQYETLQGKKIYWHNFHNSKANRILFLLTLDIWHSLYIENDPLEAKVTSLSDFLSQ</sequence>
<dbReference type="Proteomes" id="UP000245125">
    <property type="component" value="Unassembled WGS sequence"/>
</dbReference>
<evidence type="ECO:0000313" key="11">
    <source>
        <dbReference type="Proteomes" id="UP000245125"/>
    </source>
</evidence>
<keyword evidence="11" id="KW-1185">Reference proteome</keyword>
<comment type="similarity">
    <text evidence="2">Belongs to the asparagine synthetase family.</text>
</comment>
<evidence type="ECO:0000256" key="8">
    <source>
        <dbReference type="PIRSR" id="PIRSR001589-3"/>
    </source>
</evidence>
<dbReference type="Pfam" id="PF00733">
    <property type="entry name" value="Asn_synthase"/>
    <property type="match status" value="1"/>
</dbReference>
<dbReference type="InterPro" id="IPR001962">
    <property type="entry name" value="Asn_synthase"/>
</dbReference>
<dbReference type="SUPFAM" id="SSF52402">
    <property type="entry name" value="Adenine nucleotide alpha hydrolases-like"/>
    <property type="match status" value="1"/>
</dbReference>
<dbReference type="PIRSF" id="PIRSF001589">
    <property type="entry name" value="Asn_synthetase_glu-h"/>
    <property type="match status" value="1"/>
</dbReference>
<dbReference type="PANTHER" id="PTHR43284:SF1">
    <property type="entry name" value="ASPARAGINE SYNTHETASE"/>
    <property type="match status" value="1"/>
</dbReference>
<dbReference type="GO" id="GO:0006529">
    <property type="term" value="P:asparagine biosynthetic process"/>
    <property type="evidence" value="ECO:0007669"/>
    <property type="project" value="InterPro"/>
</dbReference>
<dbReference type="AlphaFoldDB" id="A0A2U3QDM2"/>
<dbReference type="InterPro" id="IPR051786">
    <property type="entry name" value="ASN_synthetase/amidase"/>
</dbReference>
<keyword evidence="5 7" id="KW-0067">ATP-binding</keyword>
<dbReference type="CDD" id="cd01991">
    <property type="entry name" value="Asn_synthase_B_C"/>
    <property type="match status" value="1"/>
</dbReference>
<feature type="site" description="Important for beta-aspartyl-AMP intermediate formation" evidence="8">
    <location>
        <position position="364"/>
    </location>
</feature>
<dbReference type="InterPro" id="IPR029055">
    <property type="entry name" value="Ntn_hydrolases_N"/>
</dbReference>
<protein>
    <recommendedName>
        <fullName evidence="3">asparagine synthase (glutamine-hydrolyzing)</fullName>
        <ecNumber evidence="3">6.3.5.4</ecNumber>
    </recommendedName>
</protein>
<evidence type="ECO:0000256" key="1">
    <source>
        <dbReference type="ARBA" id="ARBA00005187"/>
    </source>
</evidence>
<evidence type="ECO:0000256" key="2">
    <source>
        <dbReference type="ARBA" id="ARBA00005752"/>
    </source>
</evidence>